<name>A0ABM9C8X9_9BACL</name>
<sequence length="56" mass="6899">MKDQPVFENLRDKYADEDRAKLVMLQLRTLMGQKQKKKWYQKWKTPTKTKPTNWND</sequence>
<dbReference type="Proteomes" id="UP000838821">
    <property type="component" value="Unassembled WGS sequence"/>
</dbReference>
<dbReference type="RefSeq" id="WP_157257142.1">
    <property type="nucleotide sequence ID" value="NZ_CAKMMW010000006.1"/>
</dbReference>
<comment type="caution">
    <text evidence="1">The sequence shown here is derived from an EMBL/GenBank/DDBJ whole genome shotgun (WGS) entry which is preliminary data.</text>
</comment>
<evidence type="ECO:0000313" key="1">
    <source>
        <dbReference type="EMBL" id="CAH1205283.1"/>
    </source>
</evidence>
<organism evidence="1 2">
    <name type="scientific">Paenibacillus allorhizoplanae</name>
    <dbReference type="NCBI Taxonomy" id="2905648"/>
    <lineage>
        <taxon>Bacteria</taxon>
        <taxon>Bacillati</taxon>
        <taxon>Bacillota</taxon>
        <taxon>Bacilli</taxon>
        <taxon>Bacillales</taxon>
        <taxon>Paenibacillaceae</taxon>
        <taxon>Paenibacillus</taxon>
    </lineage>
</organism>
<gene>
    <name evidence="1" type="ORF">PAECIP111891_02719</name>
</gene>
<protein>
    <submittedName>
        <fullName evidence="1">Uncharacterized protein</fullName>
    </submittedName>
</protein>
<keyword evidence="2" id="KW-1185">Reference proteome</keyword>
<reference evidence="1" key="1">
    <citation type="submission" date="2022-01" db="EMBL/GenBank/DDBJ databases">
        <authorList>
            <person name="Criscuolo A."/>
        </authorList>
    </citation>
    <scope>NUCLEOTIDE SEQUENCE</scope>
    <source>
        <strain evidence="1">CIP111891</strain>
    </source>
</reference>
<accession>A0ABM9C8X9</accession>
<dbReference type="EMBL" id="CAKMMW010000006">
    <property type="protein sequence ID" value="CAH1205283.1"/>
    <property type="molecule type" value="Genomic_DNA"/>
</dbReference>
<evidence type="ECO:0000313" key="2">
    <source>
        <dbReference type="Proteomes" id="UP000838821"/>
    </source>
</evidence>
<proteinExistence type="predicted"/>